<organism evidence="3 4">
    <name type="scientific">Methanosarcina acetivorans (strain ATCC 35395 / DSM 2834 / JCM 12185 / C2A)</name>
    <dbReference type="NCBI Taxonomy" id="188937"/>
    <lineage>
        <taxon>Archaea</taxon>
        <taxon>Methanobacteriati</taxon>
        <taxon>Methanobacteriota</taxon>
        <taxon>Stenosarchaea group</taxon>
        <taxon>Methanomicrobia</taxon>
        <taxon>Methanosarcinales</taxon>
        <taxon>Methanosarcinaceae</taxon>
        <taxon>Methanosarcina</taxon>
    </lineage>
</organism>
<dbReference type="EMBL" id="AE010299">
    <property type="protein sequence ID" value="AAM06993.1"/>
    <property type="molecule type" value="Genomic_DNA"/>
</dbReference>
<sequence length="425" mass="47499">MEHKMAVQNKVEAYNMAGKITYLDGLRGVAAVNVMVMHFFVALAPAMVYGSEMPSHFGKFDLLFSSTPLGLIGAGNFSVCIFFVLSGYVLTRKYFETKDNGVIISSAVRRYLRLFVPVFAAVMLSYLLASAGLYRYYLETMVVSAGSNYRGYWDFTPGLVSAVKEAVWDSFFVGGKTPYDPVLWTMNIEFFGSMLVFAMALLFGSLRSRWTFYLASAVLFLNSYYLAFIIGMTFADTSNSKMPIFNTDNKILLSIILVSGLFLGSYPLSPVTTDSLYAFLNTGFFKTPEVTYHIIGSGMIMYVLLNSRGLQAVFSSPVPVFLGKISYSLYLVHFLVISSLTCALFLALYPVLPYGTAFFISCFLSLFLIVPLSYLFYKYVDMAGIELSKAFYNRLVNSRTSASAGHMKQEYLSSSIFTIFNKIFK</sequence>
<dbReference type="GeneID" id="1475531"/>
<evidence type="ECO:0000313" key="4">
    <source>
        <dbReference type="Proteomes" id="UP000002487"/>
    </source>
</evidence>
<feature type="transmembrane region" description="Helical" evidence="1">
    <location>
        <begin position="356"/>
        <end position="377"/>
    </location>
</feature>
<evidence type="ECO:0000256" key="1">
    <source>
        <dbReference type="SAM" id="Phobius"/>
    </source>
</evidence>
<feature type="transmembrane region" description="Helical" evidence="1">
    <location>
        <begin position="210"/>
        <end position="231"/>
    </location>
</feature>
<name>Q8TJY8_METAC</name>
<dbReference type="InParanoid" id="Q8TJY8"/>
<dbReference type="PANTHER" id="PTHR23028">
    <property type="entry name" value="ACETYLTRANSFERASE"/>
    <property type="match status" value="1"/>
</dbReference>
<feature type="transmembrane region" description="Helical" evidence="1">
    <location>
        <begin position="182"/>
        <end position="203"/>
    </location>
</feature>
<evidence type="ECO:0000313" key="3">
    <source>
        <dbReference type="EMBL" id="AAM06993.1"/>
    </source>
</evidence>
<dbReference type="Proteomes" id="UP000002487">
    <property type="component" value="Chromosome"/>
</dbReference>
<keyword evidence="1" id="KW-1133">Transmembrane helix</keyword>
<dbReference type="PANTHER" id="PTHR23028:SF134">
    <property type="entry name" value="PUTATIVE (AFU_ORTHOLOGUE AFUA_4G08520)-RELATED"/>
    <property type="match status" value="1"/>
</dbReference>
<dbReference type="KEGG" id="mac:MA_3638"/>
<accession>Q8TJY8</accession>
<dbReference type="AlphaFoldDB" id="Q8TJY8"/>
<feature type="transmembrane region" description="Helical" evidence="1">
    <location>
        <begin position="69"/>
        <end position="90"/>
    </location>
</feature>
<keyword evidence="1" id="KW-0472">Membrane</keyword>
<feature type="domain" description="Acyltransferase 3" evidence="2">
    <location>
        <begin position="21"/>
        <end position="373"/>
    </location>
</feature>
<dbReference type="HOGENOM" id="CLU_005679_13_8_2"/>
<reference evidence="3 4" key="1">
    <citation type="journal article" date="2002" name="Genome Res.">
        <title>The genome of Methanosarcina acetivorans reveals extensive metabolic and physiological diversity.</title>
        <authorList>
            <person name="Galagan J.E."/>
            <person name="Nusbaum C."/>
            <person name="Roy A."/>
            <person name="Endrizzi M.G."/>
            <person name="Macdonald P."/>
            <person name="FitzHugh W."/>
            <person name="Calvo S."/>
            <person name="Engels R."/>
            <person name="Smirnov S."/>
            <person name="Atnoor D."/>
            <person name="Brown A."/>
            <person name="Allen N."/>
            <person name="Naylor J."/>
            <person name="Stange-Thomann N."/>
            <person name="DeArellano K."/>
            <person name="Johnson R."/>
            <person name="Linton L."/>
            <person name="McEwan P."/>
            <person name="McKernan K."/>
            <person name="Talamas J."/>
            <person name="Tirrell A."/>
            <person name="Ye W."/>
            <person name="Zimmer A."/>
            <person name="Barber R.D."/>
            <person name="Cann I."/>
            <person name="Graham D.E."/>
            <person name="Grahame D.A."/>
            <person name="Guss A."/>
            <person name="Hedderich R."/>
            <person name="Ingram-Smith C."/>
            <person name="Kuettner C.H."/>
            <person name="Krzycki J.A."/>
            <person name="Leigh J.A."/>
            <person name="Li W."/>
            <person name="Liu J."/>
            <person name="Mukhopadhyay B."/>
            <person name="Reeve J.N."/>
            <person name="Smith K."/>
            <person name="Springer T.A."/>
            <person name="Umayam L.A."/>
            <person name="White O."/>
            <person name="White R.H."/>
            <person name="de Macario E.C."/>
            <person name="Ferry J.G."/>
            <person name="Jarrell K.F."/>
            <person name="Jing H."/>
            <person name="Macario A.J.L."/>
            <person name="Paulsen I."/>
            <person name="Pritchett M."/>
            <person name="Sowers K.R."/>
            <person name="Swanson R.V."/>
            <person name="Zinder S.H."/>
            <person name="Lander E."/>
            <person name="Metcalf W.W."/>
            <person name="Birren B."/>
        </authorList>
    </citation>
    <scope>NUCLEOTIDE SEQUENCE [LARGE SCALE GENOMIC DNA]</scope>
    <source>
        <strain evidence="4">ATCC 35395 / DSM 2834 / JCM 12185 / C2A</strain>
    </source>
</reference>
<dbReference type="GO" id="GO:0016747">
    <property type="term" value="F:acyltransferase activity, transferring groups other than amino-acyl groups"/>
    <property type="evidence" value="ECO:0007669"/>
    <property type="project" value="InterPro"/>
</dbReference>
<dbReference type="PhylomeDB" id="Q8TJY8"/>
<dbReference type="STRING" id="188937.MA_3638"/>
<feature type="transmembrane region" description="Helical" evidence="1">
    <location>
        <begin position="327"/>
        <end position="349"/>
    </location>
</feature>
<gene>
    <name evidence="3" type="ordered locus">MA_3638</name>
</gene>
<dbReference type="InterPro" id="IPR050879">
    <property type="entry name" value="Acyltransferase_3"/>
</dbReference>
<evidence type="ECO:0000259" key="2">
    <source>
        <dbReference type="Pfam" id="PF01757"/>
    </source>
</evidence>
<proteinExistence type="predicted"/>
<feature type="transmembrane region" description="Helical" evidence="1">
    <location>
        <begin position="111"/>
        <end position="134"/>
    </location>
</feature>
<protein>
    <recommendedName>
        <fullName evidence="2">Acyltransferase 3 domain-containing protein</fullName>
    </recommendedName>
</protein>
<dbReference type="RefSeq" id="WP_011023546.1">
    <property type="nucleotide sequence ID" value="NC_003552.1"/>
</dbReference>
<keyword evidence="1" id="KW-0812">Transmembrane</keyword>
<keyword evidence="4" id="KW-1185">Reference proteome</keyword>
<dbReference type="InterPro" id="IPR002656">
    <property type="entry name" value="Acyl_transf_3_dom"/>
</dbReference>
<dbReference type="Pfam" id="PF01757">
    <property type="entry name" value="Acyl_transf_3"/>
    <property type="match status" value="1"/>
</dbReference>
<dbReference type="EnsemblBacteria" id="AAM06993">
    <property type="protein sequence ID" value="AAM06993"/>
    <property type="gene ID" value="MA_3638"/>
</dbReference>
<feature type="transmembrane region" description="Helical" evidence="1">
    <location>
        <begin position="251"/>
        <end position="269"/>
    </location>
</feature>
<feature type="transmembrane region" description="Helical" evidence="1">
    <location>
        <begin position="29"/>
        <end position="49"/>
    </location>
</feature>